<dbReference type="Pfam" id="PF13280">
    <property type="entry name" value="WYL"/>
    <property type="match status" value="1"/>
</dbReference>
<dbReference type="EMBL" id="PDLO01000001">
    <property type="protein sequence ID" value="PHL00356.1"/>
    <property type="molecule type" value="Genomic_DNA"/>
</dbReference>
<dbReference type="InterPro" id="IPR026881">
    <property type="entry name" value="WYL_dom"/>
</dbReference>
<feature type="domain" description="WYL" evidence="1">
    <location>
        <begin position="126"/>
        <end position="195"/>
    </location>
</feature>
<sequence length="311" mass="36138">MPTPTTNAVRMLLKLLAAPKRLTRQNLADFLGVPKLDTVTGYMNNLRAAGIEIEHDVHFRYYVVPRKGFQELEYLSPLSETDKSRLKRLLGQLPTAEATQLYNKLESLYDYQQLGLEALREPEIEKINDIERACREKRRILLVGYRSRSGNDVRDRKVEAFALEPERGMIRAYDVDPDKRRTSFFLLSRMERVTILDEPWMCEAQHFYRQADAFNIVMDKTELVHLTLKVSAYNDLIERHPQARQYIRPGKESNTYDFQGRINASFIGLIPFVLGNHRHVEVHRPKGLLIKLGEEAAQQRKKWIMKGEGAP</sequence>
<gene>
    <name evidence="2" type="ORF">CGL56_04800</name>
</gene>
<dbReference type="PROSITE" id="PS52050">
    <property type="entry name" value="WYL"/>
    <property type="match status" value="1"/>
</dbReference>
<evidence type="ECO:0000313" key="2">
    <source>
        <dbReference type="EMBL" id="PHL00356.1"/>
    </source>
</evidence>
<comment type="caution">
    <text evidence="2">The sequence shown here is derived from an EMBL/GenBank/DDBJ whole genome shotgun (WGS) entry which is preliminary data.</text>
</comment>
<proteinExistence type="predicted"/>
<evidence type="ECO:0000313" key="3">
    <source>
        <dbReference type="Proteomes" id="UP000226437"/>
    </source>
</evidence>
<dbReference type="AlphaFoldDB" id="A0A2G0CK61"/>
<dbReference type="OrthoDB" id="1315521at2"/>
<reference evidence="2 3" key="1">
    <citation type="submission" date="2017-10" db="EMBL/GenBank/DDBJ databases">
        <title>The draft genome sequence of Lewinella marina KCTC 32374.</title>
        <authorList>
            <person name="Wang K."/>
        </authorList>
    </citation>
    <scope>NUCLEOTIDE SEQUENCE [LARGE SCALE GENOMIC DNA]</scope>
    <source>
        <strain evidence="2 3">MKG-38</strain>
    </source>
</reference>
<accession>A0A2G0CK61</accession>
<name>A0A2G0CK61_9BACT</name>
<organism evidence="2 3">
    <name type="scientific">Neolewinella marina</name>
    <dbReference type="NCBI Taxonomy" id="438751"/>
    <lineage>
        <taxon>Bacteria</taxon>
        <taxon>Pseudomonadati</taxon>
        <taxon>Bacteroidota</taxon>
        <taxon>Saprospiria</taxon>
        <taxon>Saprospirales</taxon>
        <taxon>Lewinellaceae</taxon>
        <taxon>Neolewinella</taxon>
    </lineage>
</organism>
<dbReference type="Proteomes" id="UP000226437">
    <property type="component" value="Unassembled WGS sequence"/>
</dbReference>
<keyword evidence="3" id="KW-1185">Reference proteome</keyword>
<protein>
    <recommendedName>
        <fullName evidence="1">WYL domain-containing protein</fullName>
    </recommendedName>
</protein>
<evidence type="ECO:0000259" key="1">
    <source>
        <dbReference type="Pfam" id="PF13280"/>
    </source>
</evidence>